<accession>A0A8J9X1G0</accession>
<dbReference type="EMBL" id="OU594952">
    <property type="protein sequence ID" value="CAG9279052.1"/>
    <property type="molecule type" value="Genomic_DNA"/>
</dbReference>
<dbReference type="Proteomes" id="UP000836788">
    <property type="component" value="Chromosome 11"/>
</dbReference>
<evidence type="ECO:0000256" key="1">
    <source>
        <dbReference type="SAM" id="SignalP"/>
    </source>
</evidence>
<feature type="signal peptide" evidence="1">
    <location>
        <begin position="1"/>
        <end position="19"/>
    </location>
</feature>
<name>A0A8J9X1G0_PHATR</name>
<protein>
    <submittedName>
        <fullName evidence="2">Uncharacterized protein</fullName>
    </submittedName>
</protein>
<keyword evidence="1" id="KW-0732">Signal</keyword>
<reference evidence="2" key="1">
    <citation type="submission" date="2022-02" db="EMBL/GenBank/DDBJ databases">
        <authorList>
            <person name="Giguere J D."/>
        </authorList>
    </citation>
    <scope>NUCLEOTIDE SEQUENCE</scope>
    <source>
        <strain evidence="2">CCAP 1055/1</strain>
    </source>
</reference>
<sequence>MSLKIATLLLIVNVGIAAAFQPLLISFRSRPQVSSNKHTPLFATKEDVANKSDITSKYLPSALFSKTASSLALSLAIAASAILPAYAVDAQIFTNDYADPFHPLCQRHVEVSKDGKSFHYSGTAVGPKGDTVLRGCSAQEIKDFGLRKGAFDGIILSDNRISAGDDIHEGVWEPANSASTTLGYEDVDGIRWNDGNKWIVKSQSIAKVKGDKYVVESKSGATRVGEAIFLAYIGFSTLAGAKGVYDGIQRKRQQQEA</sequence>
<evidence type="ECO:0000313" key="2">
    <source>
        <dbReference type="EMBL" id="CAG9279052.1"/>
    </source>
</evidence>
<organism evidence="2">
    <name type="scientific">Phaeodactylum tricornutum</name>
    <name type="common">Diatom</name>
    <dbReference type="NCBI Taxonomy" id="2850"/>
    <lineage>
        <taxon>Eukaryota</taxon>
        <taxon>Sar</taxon>
        <taxon>Stramenopiles</taxon>
        <taxon>Ochrophyta</taxon>
        <taxon>Bacillariophyta</taxon>
        <taxon>Bacillariophyceae</taxon>
        <taxon>Bacillariophycidae</taxon>
        <taxon>Naviculales</taxon>
        <taxon>Phaeodactylaceae</taxon>
        <taxon>Phaeodactylum</taxon>
    </lineage>
</organism>
<proteinExistence type="predicted"/>
<gene>
    <name evidence="2" type="ORF">PTTT1_LOCUS8858</name>
</gene>
<feature type="chain" id="PRO_5035420134" evidence="1">
    <location>
        <begin position="20"/>
        <end position="257"/>
    </location>
</feature>
<dbReference type="AlphaFoldDB" id="A0A8J9X1G0"/>